<dbReference type="Gene3D" id="3.40.50.300">
    <property type="entry name" value="P-loop containing nucleotide triphosphate hydrolases"/>
    <property type="match status" value="1"/>
</dbReference>
<protein>
    <recommendedName>
        <fullName evidence="3">tRNA threonylcarbamoyladenosine biosynthesis protein TsaE</fullName>
    </recommendedName>
    <alternativeName>
        <fullName evidence="10">t(6)A37 threonylcarbamoyladenosine biosynthesis protein TsaE</fullName>
    </alternativeName>
</protein>
<keyword evidence="4" id="KW-0963">Cytoplasm</keyword>
<gene>
    <name evidence="11" type="ORF">METZ01_LOCUS171039</name>
</gene>
<dbReference type="Pfam" id="PF02367">
    <property type="entry name" value="TsaE"/>
    <property type="match status" value="1"/>
</dbReference>
<reference evidence="11" key="1">
    <citation type="submission" date="2018-05" db="EMBL/GenBank/DDBJ databases">
        <authorList>
            <person name="Lanie J.A."/>
            <person name="Ng W.-L."/>
            <person name="Kazmierczak K.M."/>
            <person name="Andrzejewski T.M."/>
            <person name="Davidsen T.M."/>
            <person name="Wayne K.J."/>
            <person name="Tettelin H."/>
            <person name="Glass J.I."/>
            <person name="Rusch D."/>
            <person name="Podicherti R."/>
            <person name="Tsui H.-C.T."/>
            <person name="Winkler M.E."/>
        </authorList>
    </citation>
    <scope>NUCLEOTIDE SEQUENCE</scope>
</reference>
<keyword evidence="6" id="KW-0479">Metal-binding</keyword>
<keyword evidence="8" id="KW-0067">ATP-binding</keyword>
<evidence type="ECO:0000256" key="10">
    <source>
        <dbReference type="ARBA" id="ARBA00032441"/>
    </source>
</evidence>
<proteinExistence type="inferred from homology"/>
<dbReference type="AlphaFoldDB" id="A0A382BWK3"/>
<evidence type="ECO:0000256" key="4">
    <source>
        <dbReference type="ARBA" id="ARBA00022490"/>
    </source>
</evidence>
<dbReference type="GO" id="GO:0005524">
    <property type="term" value="F:ATP binding"/>
    <property type="evidence" value="ECO:0007669"/>
    <property type="project" value="UniProtKB-KW"/>
</dbReference>
<comment type="similarity">
    <text evidence="2">Belongs to the TsaE family.</text>
</comment>
<dbReference type="PANTHER" id="PTHR33540:SF2">
    <property type="entry name" value="TRNA THREONYLCARBAMOYLADENOSINE BIOSYNTHESIS PROTEIN TSAE"/>
    <property type="match status" value="1"/>
</dbReference>
<evidence type="ECO:0000256" key="9">
    <source>
        <dbReference type="ARBA" id="ARBA00022842"/>
    </source>
</evidence>
<dbReference type="EMBL" id="UINC01031711">
    <property type="protein sequence ID" value="SVB18185.1"/>
    <property type="molecule type" value="Genomic_DNA"/>
</dbReference>
<evidence type="ECO:0000256" key="1">
    <source>
        <dbReference type="ARBA" id="ARBA00004496"/>
    </source>
</evidence>
<keyword evidence="5" id="KW-0819">tRNA processing</keyword>
<evidence type="ECO:0000256" key="7">
    <source>
        <dbReference type="ARBA" id="ARBA00022741"/>
    </source>
</evidence>
<feature type="non-terminal residue" evidence="11">
    <location>
        <position position="1"/>
    </location>
</feature>
<dbReference type="InterPro" id="IPR003442">
    <property type="entry name" value="T6A_TsaE"/>
</dbReference>
<sequence>VDTFISNNAEETFGLGQRWAAELRPGWVIGLIGDLGTGKTQLVKGLAAGLGVTGIITSPTFALLQGHDDGTLPLAHIDLYRLESQQEIVGAGLEHYLTTPDGVTAAEWFERWLGSDWQPGQPLPESAKPADGQVLRLVHLADEGETKRKIIHEDFGD</sequence>
<dbReference type="GO" id="GO:0046872">
    <property type="term" value="F:metal ion binding"/>
    <property type="evidence" value="ECO:0007669"/>
    <property type="project" value="UniProtKB-KW"/>
</dbReference>
<dbReference type="SUPFAM" id="SSF52540">
    <property type="entry name" value="P-loop containing nucleoside triphosphate hydrolases"/>
    <property type="match status" value="1"/>
</dbReference>
<keyword evidence="7" id="KW-0547">Nucleotide-binding</keyword>
<name>A0A382BWK3_9ZZZZ</name>
<evidence type="ECO:0000256" key="3">
    <source>
        <dbReference type="ARBA" id="ARBA00019010"/>
    </source>
</evidence>
<dbReference type="NCBIfam" id="TIGR00150">
    <property type="entry name" value="T6A_YjeE"/>
    <property type="match status" value="1"/>
</dbReference>
<keyword evidence="9" id="KW-0460">Magnesium</keyword>
<organism evidence="11">
    <name type="scientific">marine metagenome</name>
    <dbReference type="NCBI Taxonomy" id="408172"/>
    <lineage>
        <taxon>unclassified sequences</taxon>
        <taxon>metagenomes</taxon>
        <taxon>ecological metagenomes</taxon>
    </lineage>
</organism>
<comment type="subcellular location">
    <subcellularLocation>
        <location evidence="1">Cytoplasm</location>
    </subcellularLocation>
</comment>
<evidence type="ECO:0000256" key="2">
    <source>
        <dbReference type="ARBA" id="ARBA00007599"/>
    </source>
</evidence>
<dbReference type="PANTHER" id="PTHR33540">
    <property type="entry name" value="TRNA THREONYLCARBAMOYLADENOSINE BIOSYNTHESIS PROTEIN TSAE"/>
    <property type="match status" value="1"/>
</dbReference>
<evidence type="ECO:0000256" key="5">
    <source>
        <dbReference type="ARBA" id="ARBA00022694"/>
    </source>
</evidence>
<evidence type="ECO:0000313" key="11">
    <source>
        <dbReference type="EMBL" id="SVB18185.1"/>
    </source>
</evidence>
<dbReference type="GO" id="GO:0002949">
    <property type="term" value="P:tRNA threonylcarbamoyladenosine modification"/>
    <property type="evidence" value="ECO:0007669"/>
    <property type="project" value="InterPro"/>
</dbReference>
<evidence type="ECO:0000256" key="8">
    <source>
        <dbReference type="ARBA" id="ARBA00022840"/>
    </source>
</evidence>
<evidence type="ECO:0000256" key="6">
    <source>
        <dbReference type="ARBA" id="ARBA00022723"/>
    </source>
</evidence>
<dbReference type="InterPro" id="IPR027417">
    <property type="entry name" value="P-loop_NTPase"/>
</dbReference>
<dbReference type="GO" id="GO:0005737">
    <property type="term" value="C:cytoplasm"/>
    <property type="evidence" value="ECO:0007669"/>
    <property type="project" value="UniProtKB-SubCell"/>
</dbReference>
<accession>A0A382BWK3</accession>